<evidence type="ECO:0000313" key="4">
    <source>
        <dbReference type="Proteomes" id="UP000010301"/>
    </source>
</evidence>
<dbReference type="HOGENOM" id="CLU_030870_0_0_11"/>
<dbReference type="Pfam" id="PF03448">
    <property type="entry name" value="MgtE_N"/>
    <property type="match status" value="1"/>
</dbReference>
<dbReference type="EMBL" id="ACFG01000030">
    <property type="protein sequence ID" value="EEH63742.1"/>
    <property type="molecule type" value="Genomic_DNA"/>
</dbReference>
<dbReference type="Proteomes" id="UP000010301">
    <property type="component" value="Unassembled WGS sequence"/>
</dbReference>
<name>C0W118_9ACTO</name>
<proteinExistence type="predicted"/>
<dbReference type="InterPro" id="IPR000644">
    <property type="entry name" value="CBS_dom"/>
</dbReference>
<gene>
    <name evidence="3" type="ORF">HMPREF0044_0761</name>
</gene>
<evidence type="ECO:0000256" key="1">
    <source>
        <dbReference type="PROSITE-ProRule" id="PRU00703"/>
    </source>
</evidence>
<protein>
    <submittedName>
        <fullName evidence="3">MgtE intracellular domain protein</fullName>
    </submittedName>
</protein>
<organism evidence="3 4">
    <name type="scientific">Gleimia coleocanis DSM 15436</name>
    <dbReference type="NCBI Taxonomy" id="525245"/>
    <lineage>
        <taxon>Bacteria</taxon>
        <taxon>Bacillati</taxon>
        <taxon>Actinomycetota</taxon>
        <taxon>Actinomycetes</taxon>
        <taxon>Actinomycetales</taxon>
        <taxon>Actinomycetaceae</taxon>
        <taxon>Gleimia</taxon>
    </lineage>
</organism>
<dbReference type="SMART" id="SM00116">
    <property type="entry name" value="CBS"/>
    <property type="match status" value="1"/>
</dbReference>
<dbReference type="PROSITE" id="PS51371">
    <property type="entry name" value="CBS"/>
    <property type="match status" value="1"/>
</dbReference>
<feature type="domain" description="CBS" evidence="2">
    <location>
        <begin position="345"/>
        <end position="403"/>
    </location>
</feature>
<keyword evidence="1" id="KW-0129">CBS domain</keyword>
<dbReference type="Pfam" id="PF26205">
    <property type="entry name" value="SH3_actinomycetes"/>
    <property type="match status" value="1"/>
</dbReference>
<evidence type="ECO:0000313" key="3">
    <source>
        <dbReference type="EMBL" id="EEH63742.1"/>
    </source>
</evidence>
<dbReference type="SUPFAM" id="SSF54631">
    <property type="entry name" value="CBS-domain pair"/>
    <property type="match status" value="1"/>
</dbReference>
<dbReference type="STRING" id="525245.HMPREF0044_0761"/>
<dbReference type="InterPro" id="IPR046342">
    <property type="entry name" value="CBS_dom_sf"/>
</dbReference>
<dbReference type="AlphaFoldDB" id="C0W118"/>
<dbReference type="SUPFAM" id="SSF158791">
    <property type="entry name" value="MgtE N-terminal domain-like"/>
    <property type="match status" value="1"/>
</dbReference>
<dbReference type="Gene3D" id="1.25.60.10">
    <property type="entry name" value="MgtE N-terminal domain-like"/>
    <property type="match status" value="1"/>
</dbReference>
<dbReference type="Gene3D" id="3.10.580.10">
    <property type="entry name" value="CBS-domain"/>
    <property type="match status" value="1"/>
</dbReference>
<comment type="caution">
    <text evidence="3">The sequence shown here is derived from an EMBL/GenBank/DDBJ whole genome shotgun (WGS) entry which is preliminary data.</text>
</comment>
<sequence>MARLAGKDVFDPIGDKVGRVHDVVSIIPFSGQPQVVGLVVEVSSRHRIFVSLSRVTSVESGAVITTGLLNMRRFNQRAVETLVVSQLFDRVVQMRDGSGPVRIRDVGIEQTMPREWRITSLFVERVRRSTLGFKRAGETLMVELNQVSSLAAQMGTQDATSMIAYTEDLKPADLADLLHDLPEARMLEVATQLTDERLADVLEELGESHSVAILESLDGKRAADILELMQPDDAADLIGEMKPDTADELLSLMEPDEAADVRRLMKYEDYTAGGLMTTEPVILPPDATVAQLLASVRRQDIPPALAAMTIVVRPPLETPTGKLLGVVHTQRALREPPQTLLGTILDTDIELVEPDASIGTITRLLATYNLTALPVVDENKHLLGAVSVDDVLDHLLPDDWRDQEDEVTDAEMEERYDV</sequence>
<keyword evidence="4" id="KW-1185">Reference proteome</keyword>
<dbReference type="PANTHER" id="PTHR43773:SF1">
    <property type="entry name" value="MAGNESIUM TRANSPORTER MGTE"/>
    <property type="match status" value="1"/>
</dbReference>
<dbReference type="InterPro" id="IPR006669">
    <property type="entry name" value="MgtE_transporter"/>
</dbReference>
<dbReference type="eggNOG" id="COG2239">
    <property type="taxonomic scope" value="Bacteria"/>
</dbReference>
<evidence type="ECO:0000259" key="2">
    <source>
        <dbReference type="PROSITE" id="PS51371"/>
    </source>
</evidence>
<dbReference type="CDD" id="cd04606">
    <property type="entry name" value="CBS_pair_Mg_transporter"/>
    <property type="match status" value="1"/>
</dbReference>
<dbReference type="SMART" id="SM00924">
    <property type="entry name" value="MgtE_N"/>
    <property type="match status" value="1"/>
</dbReference>
<dbReference type="GO" id="GO:0015095">
    <property type="term" value="F:magnesium ion transmembrane transporter activity"/>
    <property type="evidence" value="ECO:0007669"/>
    <property type="project" value="InterPro"/>
</dbReference>
<dbReference type="GO" id="GO:0016020">
    <property type="term" value="C:membrane"/>
    <property type="evidence" value="ECO:0007669"/>
    <property type="project" value="InterPro"/>
</dbReference>
<dbReference type="InterPro" id="IPR006668">
    <property type="entry name" value="Mg_transptr_MgtE_intracell_dom"/>
</dbReference>
<accession>C0W118</accession>
<reference evidence="3 4" key="1">
    <citation type="submission" date="2009-01" db="EMBL/GenBank/DDBJ databases">
        <authorList>
            <person name="Qin X."/>
            <person name="Bachman B."/>
            <person name="Battles P."/>
            <person name="Bell A."/>
            <person name="Bess C."/>
            <person name="Bickham C."/>
            <person name="Chaboub L."/>
            <person name="Chen D."/>
            <person name="Coyle M."/>
            <person name="Deiros D.R."/>
            <person name="Dinh H."/>
            <person name="Forbes L."/>
            <person name="Fowler G."/>
            <person name="Francisco L."/>
            <person name="Fu Q."/>
            <person name="Gubbala S."/>
            <person name="Hale W."/>
            <person name="Han Y."/>
            <person name="Hemphill L."/>
            <person name="Highlander S.K."/>
            <person name="Hirani K."/>
            <person name="Hogues M."/>
            <person name="Jackson L."/>
            <person name="Jakkamsetti A."/>
            <person name="Javaid M."/>
            <person name="Jiang H."/>
            <person name="Korchina V."/>
            <person name="Kovar C."/>
            <person name="Lara F."/>
            <person name="Lee S."/>
            <person name="Mata R."/>
            <person name="Mathew T."/>
            <person name="Moen C."/>
            <person name="Morales K."/>
            <person name="Munidasa M."/>
            <person name="Nazareth L."/>
            <person name="Ngo R."/>
            <person name="Nguyen L."/>
            <person name="Okwuonu G."/>
            <person name="Ongeri F."/>
            <person name="Patil S."/>
            <person name="Petrosino J."/>
            <person name="Pham C."/>
            <person name="Pham P."/>
            <person name="Pu L.-L."/>
            <person name="Puazo M."/>
            <person name="Raj R."/>
            <person name="Reid J."/>
            <person name="Rouhana J."/>
            <person name="Saada N."/>
            <person name="Shang Y."/>
            <person name="Simmons D."/>
            <person name="Thornton R."/>
            <person name="Warren J."/>
            <person name="Weissenberger G."/>
            <person name="Zhang J."/>
            <person name="Zhang L."/>
            <person name="Zhou C."/>
            <person name="Zhu D."/>
            <person name="Muzny D."/>
            <person name="Worley K."/>
            <person name="Gibbs R."/>
        </authorList>
    </citation>
    <scope>NUCLEOTIDE SEQUENCE [LARGE SCALE GENOMIC DNA]</scope>
    <source>
        <strain evidence="3 4">DSM 15436</strain>
    </source>
</reference>
<dbReference type="PANTHER" id="PTHR43773">
    <property type="entry name" value="MAGNESIUM TRANSPORTER MGTE"/>
    <property type="match status" value="1"/>
</dbReference>
<dbReference type="Pfam" id="PF00571">
    <property type="entry name" value="CBS"/>
    <property type="match status" value="2"/>
</dbReference>
<dbReference type="InterPro" id="IPR038076">
    <property type="entry name" value="MgtE_N_sf"/>
</dbReference>
<dbReference type="InterPro" id="IPR058838">
    <property type="entry name" value="SH3_actinomycetes"/>
</dbReference>